<evidence type="ECO:0000313" key="1">
    <source>
        <dbReference type="EMBL" id="KAJ4826107.1"/>
    </source>
</evidence>
<evidence type="ECO:0000313" key="2">
    <source>
        <dbReference type="Proteomes" id="UP001141552"/>
    </source>
</evidence>
<dbReference type="Proteomes" id="UP001141552">
    <property type="component" value="Unassembled WGS sequence"/>
</dbReference>
<sequence>LNPNGIYLIGFELKENRRKLGKGSPWLVSNMHFSLKKVVSIHDIEQESQAV</sequence>
<gene>
    <name evidence="1" type="ORF">Tsubulata_010956</name>
</gene>
<protein>
    <submittedName>
        <fullName evidence="1">Uncharacterized protein</fullName>
    </submittedName>
</protein>
<reference evidence="1" key="1">
    <citation type="submission" date="2022-02" db="EMBL/GenBank/DDBJ databases">
        <authorList>
            <person name="Henning P.M."/>
            <person name="McCubbin A.G."/>
            <person name="Shore J.S."/>
        </authorList>
    </citation>
    <scope>NUCLEOTIDE SEQUENCE</scope>
    <source>
        <strain evidence="1">F60SS</strain>
        <tissue evidence="1">Leaves</tissue>
    </source>
</reference>
<dbReference type="EMBL" id="JAKUCV010006746">
    <property type="protein sequence ID" value="KAJ4826107.1"/>
    <property type="molecule type" value="Genomic_DNA"/>
</dbReference>
<dbReference type="AlphaFoldDB" id="A0A9Q0F7E8"/>
<organism evidence="1 2">
    <name type="scientific">Turnera subulata</name>
    <dbReference type="NCBI Taxonomy" id="218843"/>
    <lineage>
        <taxon>Eukaryota</taxon>
        <taxon>Viridiplantae</taxon>
        <taxon>Streptophyta</taxon>
        <taxon>Embryophyta</taxon>
        <taxon>Tracheophyta</taxon>
        <taxon>Spermatophyta</taxon>
        <taxon>Magnoliopsida</taxon>
        <taxon>eudicotyledons</taxon>
        <taxon>Gunneridae</taxon>
        <taxon>Pentapetalae</taxon>
        <taxon>rosids</taxon>
        <taxon>fabids</taxon>
        <taxon>Malpighiales</taxon>
        <taxon>Passifloraceae</taxon>
        <taxon>Turnera</taxon>
    </lineage>
</organism>
<keyword evidence="2" id="KW-1185">Reference proteome</keyword>
<comment type="caution">
    <text evidence="1">The sequence shown here is derived from an EMBL/GenBank/DDBJ whole genome shotgun (WGS) entry which is preliminary data.</text>
</comment>
<name>A0A9Q0F7E8_9ROSI</name>
<accession>A0A9Q0F7E8</accession>
<dbReference type="OrthoDB" id="1166622at2759"/>
<feature type="non-terminal residue" evidence="1">
    <location>
        <position position="1"/>
    </location>
</feature>
<proteinExistence type="predicted"/>
<reference evidence="1" key="2">
    <citation type="journal article" date="2023" name="Plants (Basel)">
        <title>Annotation of the Turnera subulata (Passifloraceae) Draft Genome Reveals the S-Locus Evolved after the Divergence of Turneroideae from Passifloroideae in a Stepwise Manner.</title>
        <authorList>
            <person name="Henning P.M."/>
            <person name="Roalson E.H."/>
            <person name="Mir W."/>
            <person name="McCubbin A.G."/>
            <person name="Shore J.S."/>
        </authorList>
    </citation>
    <scope>NUCLEOTIDE SEQUENCE</scope>
    <source>
        <strain evidence="1">F60SS</strain>
    </source>
</reference>